<proteinExistence type="predicted"/>
<dbReference type="EMBL" id="SZYD01000002">
    <property type="protein sequence ID" value="KAD7117045.1"/>
    <property type="molecule type" value="Genomic_DNA"/>
</dbReference>
<accession>A0A5N6PU48</accession>
<gene>
    <name evidence="1" type="ORF">E3N88_04313</name>
</gene>
<name>A0A5N6PU48_9ASTR</name>
<dbReference type="Proteomes" id="UP000326396">
    <property type="component" value="Linkage Group LG10"/>
</dbReference>
<sequence length="129" mass="14398">MTQGIADDASNKENASDEPSFSLGMTQIVVEELSNQGFEFSRKAEIKLLFLSAIPTHKNCEGFACEVFKYSNHTKTDEIASSVIKKVKISWSTKSNVVDYAVFVMRHMEKFVGVHELFNTGLSNPGMKK</sequence>
<organism evidence="1 2">
    <name type="scientific">Mikania micrantha</name>
    <name type="common">bitter vine</name>
    <dbReference type="NCBI Taxonomy" id="192012"/>
    <lineage>
        <taxon>Eukaryota</taxon>
        <taxon>Viridiplantae</taxon>
        <taxon>Streptophyta</taxon>
        <taxon>Embryophyta</taxon>
        <taxon>Tracheophyta</taxon>
        <taxon>Spermatophyta</taxon>
        <taxon>Magnoliopsida</taxon>
        <taxon>eudicotyledons</taxon>
        <taxon>Gunneridae</taxon>
        <taxon>Pentapetalae</taxon>
        <taxon>asterids</taxon>
        <taxon>campanulids</taxon>
        <taxon>Asterales</taxon>
        <taxon>Asteraceae</taxon>
        <taxon>Asteroideae</taxon>
        <taxon>Heliantheae alliance</taxon>
        <taxon>Eupatorieae</taxon>
        <taxon>Mikania</taxon>
    </lineage>
</organism>
<dbReference type="AlphaFoldDB" id="A0A5N6PU48"/>
<reference evidence="1 2" key="1">
    <citation type="submission" date="2019-05" db="EMBL/GenBank/DDBJ databases">
        <title>Mikania micrantha, genome provides insights into the molecular mechanism of rapid growth.</title>
        <authorList>
            <person name="Liu B."/>
        </authorList>
    </citation>
    <scope>NUCLEOTIDE SEQUENCE [LARGE SCALE GENOMIC DNA]</scope>
    <source>
        <strain evidence="1">NLD-2019</strain>
        <tissue evidence="1">Leaf</tissue>
    </source>
</reference>
<keyword evidence="2" id="KW-1185">Reference proteome</keyword>
<comment type="caution">
    <text evidence="1">The sequence shown here is derived from an EMBL/GenBank/DDBJ whole genome shotgun (WGS) entry which is preliminary data.</text>
</comment>
<protein>
    <submittedName>
        <fullName evidence="1">Uncharacterized protein</fullName>
    </submittedName>
</protein>
<evidence type="ECO:0000313" key="2">
    <source>
        <dbReference type="Proteomes" id="UP000326396"/>
    </source>
</evidence>
<evidence type="ECO:0000313" key="1">
    <source>
        <dbReference type="EMBL" id="KAD7117045.1"/>
    </source>
</evidence>